<dbReference type="AlphaFoldDB" id="A0A3P3DXR4"/>
<protein>
    <recommendedName>
        <fullName evidence="4">Transporter</fullName>
    </recommendedName>
</protein>
<accession>A0A3P3DXR4</accession>
<dbReference type="Proteomes" id="UP000282125">
    <property type="component" value="Unassembled WGS sequence"/>
</dbReference>
<keyword evidence="3" id="KW-1185">Reference proteome</keyword>
<dbReference type="OrthoDB" id="7851054at2"/>
<gene>
    <name evidence="2" type="ORF">EG244_01960</name>
</gene>
<organism evidence="2 3">
    <name type="scientific">Falsigemmobacter faecalis</name>
    <dbReference type="NCBI Taxonomy" id="2488730"/>
    <lineage>
        <taxon>Bacteria</taxon>
        <taxon>Pseudomonadati</taxon>
        <taxon>Pseudomonadota</taxon>
        <taxon>Alphaproteobacteria</taxon>
        <taxon>Rhodobacterales</taxon>
        <taxon>Paracoccaceae</taxon>
        <taxon>Falsigemmobacter</taxon>
    </lineage>
</organism>
<proteinExistence type="predicted"/>
<dbReference type="RefSeq" id="WP_124963322.1">
    <property type="nucleotide sequence ID" value="NZ_RRAZ01000002.1"/>
</dbReference>
<sequence>MKTTFAVISGSLMSLALAAPVAAQDAVQTVSAEAYIKYLESIAANIPAAGAVSKPVVGRGTTLGVPGAFTLPHGTFFASGSLSNKRRNPGSPIGDSTDASAAFGVGFGDASRTVGFDIVLGLDSVDPKDFGDSGTVSFKLSRQVASFQTGQSAAVAVGVGSAVRWGDSKASKENTYLAYTSTFAFEAADRFVPGLFTIGYGTQVGANDRGRGLFASAGVGVTDWLSVGAGVSKDEYHIGGNVHRKFGEYDGSISLSYADSTKSGVNNGRWNLSVAVATPKFF</sequence>
<feature type="signal peptide" evidence="1">
    <location>
        <begin position="1"/>
        <end position="18"/>
    </location>
</feature>
<evidence type="ECO:0000313" key="2">
    <source>
        <dbReference type="EMBL" id="RRH78232.1"/>
    </source>
</evidence>
<reference evidence="2 3" key="1">
    <citation type="submission" date="2018-11" db="EMBL/GenBank/DDBJ databases">
        <title>Gemmobacter sp. nov., YIM 102744-1 draft genome.</title>
        <authorList>
            <person name="Li G."/>
            <person name="Jiang Y."/>
        </authorList>
    </citation>
    <scope>NUCLEOTIDE SEQUENCE [LARGE SCALE GENOMIC DNA]</scope>
    <source>
        <strain evidence="2 3">YIM 102744-1</strain>
    </source>
</reference>
<name>A0A3P3DXR4_9RHOB</name>
<dbReference type="EMBL" id="RRAZ01000002">
    <property type="protein sequence ID" value="RRH78232.1"/>
    <property type="molecule type" value="Genomic_DNA"/>
</dbReference>
<feature type="chain" id="PRO_5018223325" description="Transporter" evidence="1">
    <location>
        <begin position="19"/>
        <end position="282"/>
    </location>
</feature>
<evidence type="ECO:0000313" key="3">
    <source>
        <dbReference type="Proteomes" id="UP000282125"/>
    </source>
</evidence>
<keyword evidence="1" id="KW-0732">Signal</keyword>
<evidence type="ECO:0008006" key="4">
    <source>
        <dbReference type="Google" id="ProtNLM"/>
    </source>
</evidence>
<comment type="caution">
    <text evidence="2">The sequence shown here is derived from an EMBL/GenBank/DDBJ whole genome shotgun (WGS) entry which is preliminary data.</text>
</comment>
<evidence type="ECO:0000256" key="1">
    <source>
        <dbReference type="SAM" id="SignalP"/>
    </source>
</evidence>